<gene>
    <name evidence="1" type="ORF">F0145_18375</name>
</gene>
<organism evidence="1 2">
    <name type="scientific">Adhaeribacter rhizoryzae</name>
    <dbReference type="NCBI Taxonomy" id="2607907"/>
    <lineage>
        <taxon>Bacteria</taxon>
        <taxon>Pseudomonadati</taxon>
        <taxon>Bacteroidota</taxon>
        <taxon>Cytophagia</taxon>
        <taxon>Cytophagales</taxon>
        <taxon>Hymenobacteraceae</taxon>
        <taxon>Adhaeribacter</taxon>
    </lineage>
</organism>
<dbReference type="AlphaFoldDB" id="A0A5M6D4H5"/>
<dbReference type="RefSeq" id="WP_150090653.1">
    <property type="nucleotide sequence ID" value="NZ_VWSF01000017.1"/>
</dbReference>
<dbReference type="EMBL" id="VWSF01000017">
    <property type="protein sequence ID" value="KAA5542417.1"/>
    <property type="molecule type" value="Genomic_DNA"/>
</dbReference>
<evidence type="ECO:0000313" key="2">
    <source>
        <dbReference type="Proteomes" id="UP000323426"/>
    </source>
</evidence>
<name>A0A5M6D4H5_9BACT</name>
<dbReference type="Proteomes" id="UP000323426">
    <property type="component" value="Unassembled WGS sequence"/>
</dbReference>
<reference evidence="1 2" key="1">
    <citation type="submission" date="2019-09" db="EMBL/GenBank/DDBJ databases">
        <title>Genome sequence and assembly of Adhaeribacter sp.</title>
        <authorList>
            <person name="Chhetri G."/>
        </authorList>
    </citation>
    <scope>NUCLEOTIDE SEQUENCE [LARGE SCALE GENOMIC DNA]</scope>
    <source>
        <strain evidence="1 2">DK36</strain>
    </source>
</reference>
<accession>A0A5M6D4H5</accession>
<comment type="caution">
    <text evidence="1">The sequence shown here is derived from an EMBL/GenBank/DDBJ whole genome shotgun (WGS) entry which is preliminary data.</text>
</comment>
<protein>
    <submittedName>
        <fullName evidence="1">Uncharacterized protein</fullName>
    </submittedName>
</protein>
<sequence length="98" mass="10925">MIGIILGIVVAHEFSWPVTKVITAAENQPTVGYSHNAVCGVSIFSLIALALTLQHGSQFTLVIIVNFSPRFCYSTQEHYRKLTYNCRFNMAEAFLSVK</sequence>
<proteinExistence type="predicted"/>
<keyword evidence="2" id="KW-1185">Reference proteome</keyword>
<evidence type="ECO:0000313" key="1">
    <source>
        <dbReference type="EMBL" id="KAA5542417.1"/>
    </source>
</evidence>